<comment type="caution">
    <text evidence="1">The sequence shown here is derived from an EMBL/GenBank/DDBJ whole genome shotgun (WGS) entry which is preliminary data.</text>
</comment>
<reference evidence="1" key="1">
    <citation type="submission" date="2019-10" db="EMBL/GenBank/DDBJ databases">
        <authorList>
            <consortium name="DOE Joint Genome Institute"/>
            <person name="Kuo A."/>
            <person name="Miyauchi S."/>
            <person name="Kiss E."/>
            <person name="Drula E."/>
            <person name="Kohler A."/>
            <person name="Sanchez-Garcia M."/>
            <person name="Andreopoulos B."/>
            <person name="Barry K.W."/>
            <person name="Bonito G."/>
            <person name="Buee M."/>
            <person name="Carver A."/>
            <person name="Chen C."/>
            <person name="Cichocki N."/>
            <person name="Clum A."/>
            <person name="Culley D."/>
            <person name="Crous P.W."/>
            <person name="Fauchery L."/>
            <person name="Girlanda M."/>
            <person name="Hayes R."/>
            <person name="Keri Z."/>
            <person name="Labutti K."/>
            <person name="Lipzen A."/>
            <person name="Lombard V."/>
            <person name="Magnuson J."/>
            <person name="Maillard F."/>
            <person name="Morin E."/>
            <person name="Murat C."/>
            <person name="Nolan M."/>
            <person name="Ohm R."/>
            <person name="Pangilinan J."/>
            <person name="Pereira M."/>
            <person name="Perotto S."/>
            <person name="Peter M."/>
            <person name="Riley R."/>
            <person name="Sitrit Y."/>
            <person name="Stielow B."/>
            <person name="Szollosi G."/>
            <person name="Zifcakova L."/>
            <person name="Stursova M."/>
            <person name="Spatafora J.W."/>
            <person name="Tedersoo L."/>
            <person name="Vaario L.-M."/>
            <person name="Yamada A."/>
            <person name="Yan M."/>
            <person name="Wang P."/>
            <person name="Xu J."/>
            <person name="Bruns T."/>
            <person name="Baldrian P."/>
            <person name="Vilgalys R."/>
            <person name="Henrissat B."/>
            <person name="Grigoriev I.V."/>
            <person name="Hibbett D."/>
            <person name="Nagy L.G."/>
            <person name="Martin F.M."/>
        </authorList>
    </citation>
    <scope>NUCLEOTIDE SEQUENCE</scope>
    <source>
        <strain evidence="1">P2</strain>
    </source>
</reference>
<keyword evidence="2" id="KW-1185">Reference proteome</keyword>
<name>A0ACB6Z2K0_THEGA</name>
<proteinExistence type="predicted"/>
<sequence length="111" mass="11509">MKLFSVAALFAAVVSTVNALIVNTPTNVVQCQPLLITWDPQGSAGPFFLSIHPGDNPSGPALFSWDGLTGTSFTWIVTVSAGQSLGLLLRDNTGATSRSAAFTVFAGFSSC</sequence>
<organism evidence="1 2">
    <name type="scientific">Thelephora ganbajun</name>
    <name type="common">Ganba fungus</name>
    <dbReference type="NCBI Taxonomy" id="370292"/>
    <lineage>
        <taxon>Eukaryota</taxon>
        <taxon>Fungi</taxon>
        <taxon>Dikarya</taxon>
        <taxon>Basidiomycota</taxon>
        <taxon>Agaricomycotina</taxon>
        <taxon>Agaricomycetes</taxon>
        <taxon>Thelephorales</taxon>
        <taxon>Thelephoraceae</taxon>
        <taxon>Thelephora</taxon>
    </lineage>
</organism>
<protein>
    <submittedName>
        <fullName evidence="1">Uncharacterized protein</fullName>
    </submittedName>
</protein>
<evidence type="ECO:0000313" key="1">
    <source>
        <dbReference type="EMBL" id="KAF9643970.1"/>
    </source>
</evidence>
<accession>A0ACB6Z2K0</accession>
<gene>
    <name evidence="1" type="ORF">BDM02DRAFT_1265401</name>
</gene>
<reference evidence="1" key="2">
    <citation type="journal article" date="2020" name="Nat. Commun.">
        <title>Large-scale genome sequencing of mycorrhizal fungi provides insights into the early evolution of symbiotic traits.</title>
        <authorList>
            <person name="Miyauchi S."/>
            <person name="Kiss E."/>
            <person name="Kuo A."/>
            <person name="Drula E."/>
            <person name="Kohler A."/>
            <person name="Sanchez-Garcia M."/>
            <person name="Morin E."/>
            <person name="Andreopoulos B."/>
            <person name="Barry K.W."/>
            <person name="Bonito G."/>
            <person name="Buee M."/>
            <person name="Carver A."/>
            <person name="Chen C."/>
            <person name="Cichocki N."/>
            <person name="Clum A."/>
            <person name="Culley D."/>
            <person name="Crous P.W."/>
            <person name="Fauchery L."/>
            <person name="Girlanda M."/>
            <person name="Hayes R.D."/>
            <person name="Keri Z."/>
            <person name="LaButti K."/>
            <person name="Lipzen A."/>
            <person name="Lombard V."/>
            <person name="Magnuson J."/>
            <person name="Maillard F."/>
            <person name="Murat C."/>
            <person name="Nolan M."/>
            <person name="Ohm R.A."/>
            <person name="Pangilinan J."/>
            <person name="Pereira M.F."/>
            <person name="Perotto S."/>
            <person name="Peter M."/>
            <person name="Pfister S."/>
            <person name="Riley R."/>
            <person name="Sitrit Y."/>
            <person name="Stielow J.B."/>
            <person name="Szollosi G."/>
            <person name="Zifcakova L."/>
            <person name="Stursova M."/>
            <person name="Spatafora J.W."/>
            <person name="Tedersoo L."/>
            <person name="Vaario L.M."/>
            <person name="Yamada A."/>
            <person name="Yan M."/>
            <person name="Wang P."/>
            <person name="Xu J."/>
            <person name="Bruns T."/>
            <person name="Baldrian P."/>
            <person name="Vilgalys R."/>
            <person name="Dunand C."/>
            <person name="Henrissat B."/>
            <person name="Grigoriev I.V."/>
            <person name="Hibbett D."/>
            <person name="Nagy L.G."/>
            <person name="Martin F.M."/>
        </authorList>
    </citation>
    <scope>NUCLEOTIDE SEQUENCE</scope>
    <source>
        <strain evidence="1">P2</strain>
    </source>
</reference>
<evidence type="ECO:0000313" key="2">
    <source>
        <dbReference type="Proteomes" id="UP000886501"/>
    </source>
</evidence>
<dbReference type="EMBL" id="MU118171">
    <property type="protein sequence ID" value="KAF9643970.1"/>
    <property type="molecule type" value="Genomic_DNA"/>
</dbReference>
<dbReference type="Proteomes" id="UP000886501">
    <property type="component" value="Unassembled WGS sequence"/>
</dbReference>